<dbReference type="AlphaFoldDB" id="A0A9D1NYM5"/>
<proteinExistence type="predicted"/>
<dbReference type="EMBL" id="DVOS01000040">
    <property type="protein sequence ID" value="HIV23219.1"/>
    <property type="molecule type" value="Genomic_DNA"/>
</dbReference>
<sequence>MGQMDNVVARLSDIDAAAKKIMDQAALKKKDMEAENRQRQKAFDQELESKTKETLEELSQRLEERSGRQLEKLKEENGRSLEALEKTFAGSRQMLADELFQKLIEVS</sequence>
<name>A0A9D1NYM5_9FIRM</name>
<evidence type="ECO:0000313" key="3">
    <source>
        <dbReference type="Proteomes" id="UP000886889"/>
    </source>
</evidence>
<evidence type="ECO:0000313" key="2">
    <source>
        <dbReference type="EMBL" id="HIV23219.1"/>
    </source>
</evidence>
<reference evidence="2" key="1">
    <citation type="submission" date="2020-10" db="EMBL/GenBank/DDBJ databases">
        <authorList>
            <person name="Gilroy R."/>
        </authorList>
    </citation>
    <scope>NUCLEOTIDE SEQUENCE</scope>
    <source>
        <strain evidence="2">ChiBcec6-7307</strain>
    </source>
</reference>
<accession>A0A9D1NYM5</accession>
<evidence type="ECO:0000256" key="1">
    <source>
        <dbReference type="SAM" id="MobiDB-lite"/>
    </source>
</evidence>
<protein>
    <submittedName>
        <fullName evidence="2">Uncharacterized protein</fullName>
    </submittedName>
</protein>
<reference evidence="2" key="2">
    <citation type="journal article" date="2021" name="PeerJ">
        <title>Extensive microbial diversity within the chicken gut microbiome revealed by metagenomics and culture.</title>
        <authorList>
            <person name="Gilroy R."/>
            <person name="Ravi A."/>
            <person name="Getino M."/>
            <person name="Pursley I."/>
            <person name="Horton D.L."/>
            <person name="Alikhan N.F."/>
            <person name="Baker D."/>
            <person name="Gharbi K."/>
            <person name="Hall N."/>
            <person name="Watson M."/>
            <person name="Adriaenssens E.M."/>
            <person name="Foster-Nyarko E."/>
            <person name="Jarju S."/>
            <person name="Secka A."/>
            <person name="Antonio M."/>
            <person name="Oren A."/>
            <person name="Chaudhuri R.R."/>
            <person name="La Ragione R."/>
            <person name="Hildebrand F."/>
            <person name="Pallen M.J."/>
        </authorList>
    </citation>
    <scope>NUCLEOTIDE SEQUENCE</scope>
    <source>
        <strain evidence="2">ChiBcec6-7307</strain>
    </source>
</reference>
<dbReference type="Proteomes" id="UP000886889">
    <property type="component" value="Unassembled WGS sequence"/>
</dbReference>
<feature type="region of interest" description="Disordered" evidence="1">
    <location>
        <begin position="28"/>
        <end position="76"/>
    </location>
</feature>
<gene>
    <name evidence="2" type="ORF">IAC80_04690</name>
</gene>
<comment type="caution">
    <text evidence="2">The sequence shown here is derived from an EMBL/GenBank/DDBJ whole genome shotgun (WGS) entry which is preliminary data.</text>
</comment>
<organism evidence="2 3">
    <name type="scientific">Candidatus Merdiplasma excrementigallinarum</name>
    <dbReference type="NCBI Taxonomy" id="2840864"/>
    <lineage>
        <taxon>Bacteria</taxon>
        <taxon>Bacillati</taxon>
        <taxon>Bacillota</taxon>
        <taxon>Clostridia</taxon>
        <taxon>Lachnospirales</taxon>
        <taxon>Lachnospiraceae</taxon>
        <taxon>Lachnospiraceae incertae sedis</taxon>
        <taxon>Candidatus Merdiplasma</taxon>
    </lineage>
</organism>